<sequence>MAVSLPVKWENCNICIEESTKCNCDHINVEDIKSVVAESGSVDTNHDAEANSSFAHAVINMVGMLIADHE</sequence>
<keyword evidence="2" id="KW-1185">Reference proteome</keyword>
<evidence type="ECO:0000313" key="1">
    <source>
        <dbReference type="EMBL" id="CAL0328026.1"/>
    </source>
</evidence>
<dbReference type="AlphaFoldDB" id="A0AAV1Y1Z3"/>
<dbReference type="Proteomes" id="UP001497480">
    <property type="component" value="Unassembled WGS sequence"/>
</dbReference>
<dbReference type="EMBL" id="CAXHTB010000020">
    <property type="protein sequence ID" value="CAL0328026.1"/>
    <property type="molecule type" value="Genomic_DNA"/>
</dbReference>
<reference evidence="1 2" key="1">
    <citation type="submission" date="2024-03" db="EMBL/GenBank/DDBJ databases">
        <authorList>
            <person name="Martinez-Hernandez J."/>
        </authorList>
    </citation>
    <scope>NUCLEOTIDE SEQUENCE [LARGE SCALE GENOMIC DNA]</scope>
</reference>
<accession>A0AAV1Y1Z3</accession>
<proteinExistence type="predicted"/>
<protein>
    <submittedName>
        <fullName evidence="1">Uncharacterized protein</fullName>
    </submittedName>
</protein>
<organism evidence="1 2">
    <name type="scientific">Lupinus luteus</name>
    <name type="common">European yellow lupine</name>
    <dbReference type="NCBI Taxonomy" id="3873"/>
    <lineage>
        <taxon>Eukaryota</taxon>
        <taxon>Viridiplantae</taxon>
        <taxon>Streptophyta</taxon>
        <taxon>Embryophyta</taxon>
        <taxon>Tracheophyta</taxon>
        <taxon>Spermatophyta</taxon>
        <taxon>Magnoliopsida</taxon>
        <taxon>eudicotyledons</taxon>
        <taxon>Gunneridae</taxon>
        <taxon>Pentapetalae</taxon>
        <taxon>rosids</taxon>
        <taxon>fabids</taxon>
        <taxon>Fabales</taxon>
        <taxon>Fabaceae</taxon>
        <taxon>Papilionoideae</taxon>
        <taxon>50 kb inversion clade</taxon>
        <taxon>genistoids sensu lato</taxon>
        <taxon>core genistoids</taxon>
        <taxon>Genisteae</taxon>
        <taxon>Lupinus</taxon>
    </lineage>
</organism>
<name>A0AAV1Y1Z3_LUPLU</name>
<evidence type="ECO:0000313" key="2">
    <source>
        <dbReference type="Proteomes" id="UP001497480"/>
    </source>
</evidence>
<gene>
    <name evidence="1" type="ORF">LLUT_LOCUS29086</name>
</gene>
<comment type="caution">
    <text evidence="1">The sequence shown here is derived from an EMBL/GenBank/DDBJ whole genome shotgun (WGS) entry which is preliminary data.</text>
</comment>